<protein>
    <recommendedName>
        <fullName evidence="2">YCII-related domain-containing protein</fullName>
    </recommendedName>
</protein>
<dbReference type="OrthoDB" id="8968203at2"/>
<dbReference type="InterPro" id="IPR051807">
    <property type="entry name" value="Sec-metab_biosynth-assoc"/>
</dbReference>
<dbReference type="EMBL" id="VCKX01000001">
    <property type="protein sequence ID" value="TMR39841.1"/>
    <property type="molecule type" value="Genomic_DNA"/>
</dbReference>
<evidence type="ECO:0000259" key="2">
    <source>
        <dbReference type="Pfam" id="PF03795"/>
    </source>
</evidence>
<proteinExistence type="inferred from homology"/>
<dbReference type="InterPro" id="IPR011008">
    <property type="entry name" value="Dimeric_a/b-barrel"/>
</dbReference>
<accession>A0A5S4H551</accession>
<evidence type="ECO:0000256" key="1">
    <source>
        <dbReference type="ARBA" id="ARBA00007689"/>
    </source>
</evidence>
<keyword evidence="4" id="KW-1185">Reference proteome</keyword>
<dbReference type="Proteomes" id="UP000306628">
    <property type="component" value="Unassembled WGS sequence"/>
</dbReference>
<name>A0A5S4H551_9ACTN</name>
<dbReference type="Pfam" id="PF03795">
    <property type="entry name" value="YCII"/>
    <property type="match status" value="1"/>
</dbReference>
<gene>
    <name evidence="3" type="ORF">ETD85_00225</name>
</gene>
<dbReference type="PANTHER" id="PTHR33606:SF3">
    <property type="entry name" value="PROTEIN YCII"/>
    <property type="match status" value="1"/>
</dbReference>
<dbReference type="RefSeq" id="WP_138687497.1">
    <property type="nucleotide sequence ID" value="NZ_JBHSAZ010000052.1"/>
</dbReference>
<evidence type="ECO:0000313" key="3">
    <source>
        <dbReference type="EMBL" id="TMR39841.1"/>
    </source>
</evidence>
<dbReference type="PANTHER" id="PTHR33606">
    <property type="entry name" value="PROTEIN YCII"/>
    <property type="match status" value="1"/>
</dbReference>
<feature type="domain" description="YCII-related" evidence="2">
    <location>
        <begin position="10"/>
        <end position="84"/>
    </location>
</feature>
<reference evidence="3 4" key="1">
    <citation type="submission" date="2019-05" db="EMBL/GenBank/DDBJ databases">
        <title>Draft genome sequence of Nonomuraea zeae DSM 100528.</title>
        <authorList>
            <person name="Saricaoglu S."/>
            <person name="Isik K."/>
        </authorList>
    </citation>
    <scope>NUCLEOTIDE SEQUENCE [LARGE SCALE GENOMIC DNA]</scope>
    <source>
        <strain evidence="3 4">DSM 100528</strain>
    </source>
</reference>
<comment type="similarity">
    <text evidence="1">Belongs to the YciI family.</text>
</comment>
<evidence type="ECO:0000313" key="4">
    <source>
        <dbReference type="Proteomes" id="UP000306628"/>
    </source>
</evidence>
<dbReference type="AlphaFoldDB" id="A0A5S4H551"/>
<dbReference type="SUPFAM" id="SSF54909">
    <property type="entry name" value="Dimeric alpha+beta barrel"/>
    <property type="match status" value="1"/>
</dbReference>
<sequence length="93" mass="10388">MALFVLTYGYNDTPLRAERREDHLAHLNKLWEQGSLVAAGPYTDLTAGMIVLRAEDENAAQALVGQDPYTQLEVTKDRRLREWRVTVGSLGSG</sequence>
<comment type="caution">
    <text evidence="3">The sequence shown here is derived from an EMBL/GenBank/DDBJ whole genome shotgun (WGS) entry which is preliminary data.</text>
</comment>
<dbReference type="Gene3D" id="3.30.70.1060">
    <property type="entry name" value="Dimeric alpha+beta barrel"/>
    <property type="match status" value="1"/>
</dbReference>
<dbReference type="InterPro" id="IPR005545">
    <property type="entry name" value="YCII"/>
</dbReference>
<organism evidence="3 4">
    <name type="scientific">Nonomuraea zeae</name>
    <dbReference type="NCBI Taxonomy" id="1642303"/>
    <lineage>
        <taxon>Bacteria</taxon>
        <taxon>Bacillati</taxon>
        <taxon>Actinomycetota</taxon>
        <taxon>Actinomycetes</taxon>
        <taxon>Streptosporangiales</taxon>
        <taxon>Streptosporangiaceae</taxon>
        <taxon>Nonomuraea</taxon>
    </lineage>
</organism>